<keyword evidence="2" id="KW-1185">Reference proteome</keyword>
<evidence type="ECO:0000313" key="2">
    <source>
        <dbReference type="Proteomes" id="UP000594603"/>
    </source>
</evidence>
<evidence type="ECO:0000313" key="1">
    <source>
        <dbReference type="EMBL" id="QPJ85457.1"/>
    </source>
</evidence>
<sequence length="502" mass="56939">MIVLYKSTRGYEKLVSSSYAIINGLAEDKGLYVPFKIHKLKNSLEYLAGLPYEELAFCILKEFLDDFCDDDLRDCIYKAYDKKFEDNKILQIKSISNTHFLELYHGPTLAFKDVALCLFPYLLNKALINNKQKENILILTATSGDTGKAALEGFSDIPRIKIAVLYPKDGTSLIQKLQMITHRSNNSLVISLNGNFDDAQNCIKNILNDSKIKKEFNDNGFILSSANSINIGRLFPQIVYYFYAYGNLLNKNIIKHNEKINIVVPTGNFGNILSAYYAKKLGLPINKLICASNENNVLFDFINTGIYDRRRILKVTNSPSMDILISSNLERLLYDLSNEDSILIKNLMNSLETQGFYEIPKSLKEKLNEIFYSDFATEKESINAINKVYKNFNYLIDPHTAVAYSVYEKYKEKTKDKTQTIIASTASPFKFPKTILQGLNVNTSNINDIEALNILSKKTTLPIPTSLKNLDKKPIIHNNICPKDKVLQAIENFAHIGGDLLD</sequence>
<dbReference type="EC" id="4.2.3.1" evidence="1"/>
<proteinExistence type="predicted"/>
<name>A0ACD1BDR3_9CLOT</name>
<gene>
    <name evidence="1" type="ORF">HH195_05810</name>
</gene>
<dbReference type="EMBL" id="CP051754">
    <property type="protein sequence ID" value="QPJ85457.1"/>
    <property type="molecule type" value="Genomic_DNA"/>
</dbReference>
<organism evidence="1 2">
    <name type="scientific">Candidatus Sarcina troglodytae</name>
    <dbReference type="NCBI Taxonomy" id="2726954"/>
    <lineage>
        <taxon>Bacteria</taxon>
        <taxon>Bacillati</taxon>
        <taxon>Bacillota</taxon>
        <taxon>Clostridia</taxon>
        <taxon>Eubacteriales</taxon>
        <taxon>Clostridiaceae</taxon>
        <taxon>Sarcina</taxon>
    </lineage>
</organism>
<reference evidence="1" key="1">
    <citation type="submission" date="2020-04" db="EMBL/GenBank/DDBJ databases">
        <title>A novel bacterium ('Candidatus Sarcina troglodytae' sp. nov.) linked to a protracted, uniformly lethal epizootic among sanctuary western chimpanzees (Pan troglodytes verus) in Sierra Leone.</title>
        <authorList>
            <person name="Owens L.A."/>
            <person name="Colitti B."/>
            <person name="Hirji I."/>
            <person name="Pizaro A."/>
            <person name="Jaffe J.E."/>
            <person name="Moittie S."/>
            <person name="Bishop-Lilly K.A."/>
            <person name="Estrella L.A."/>
            <person name="Voegtly L.J."/>
            <person name="Kuhn J.H."/>
            <person name="Suen G."/>
            <person name="Deblois C.L."/>
            <person name="Dunn C."/>
            <person name="Juan-Salles C."/>
            <person name="Goldberg T.L."/>
        </authorList>
    </citation>
    <scope>NUCLEOTIDE SEQUENCE</scope>
    <source>
        <strain evidence="1">JB2</strain>
    </source>
</reference>
<accession>A0ACD1BDR3</accession>
<dbReference type="Proteomes" id="UP000594603">
    <property type="component" value="Chromosome"/>
</dbReference>
<protein>
    <submittedName>
        <fullName evidence="1">Threonine synthase</fullName>
        <ecNumber evidence="1">4.2.3.1</ecNumber>
    </submittedName>
</protein>
<keyword evidence="1" id="KW-0456">Lyase</keyword>